<sequence>MTRFECLKNYLKCLELPGPAISPFPIRSVQLNEVSGPRLQLGAQYFEQLVSGVPVDLSYSNADYGATDYGNPSSDAGLSRYSGTSGDGDRTLSEEPDMVGSLCIPDSEDNENQPEDDGGDDDEDGDGHCDEDEPILVAYASSSGGRPAPGKRKGLTNNFMPVMSKIVVSRQKRGRKQRITVGSKEVRLMEVHWIQSLSLRTVSILPERSILKTWSRFVSLTGWTPSDPAVTELARETGLSHLRSCMCQHPNSSLLSAFVERIWHKFQNPLVVDFLQSLGPSVTSSIYLAVQSSPVRVVIMSLGSSGRSGGCWFCLDILVFPMFAPAVKPGTKLYKVVYPEVVMLGHKIEHKLIDISRRGQVDCVQVRGDN</sequence>
<evidence type="ECO:0000313" key="1">
    <source>
        <dbReference type="EMBL" id="KAI5664429.1"/>
    </source>
</evidence>
<dbReference type="Proteomes" id="UP001060085">
    <property type="component" value="Linkage Group LG05"/>
</dbReference>
<proteinExistence type="predicted"/>
<gene>
    <name evidence="1" type="ORF">M9H77_23752</name>
</gene>
<comment type="caution">
    <text evidence="1">The sequence shown here is derived from an EMBL/GenBank/DDBJ whole genome shotgun (WGS) entry which is preliminary data.</text>
</comment>
<reference evidence="2" key="1">
    <citation type="journal article" date="2023" name="Nat. Plants">
        <title>Single-cell RNA sequencing provides a high-resolution roadmap for understanding the multicellular compartmentation of specialized metabolism.</title>
        <authorList>
            <person name="Sun S."/>
            <person name="Shen X."/>
            <person name="Li Y."/>
            <person name="Li Y."/>
            <person name="Wang S."/>
            <person name="Li R."/>
            <person name="Zhang H."/>
            <person name="Shen G."/>
            <person name="Guo B."/>
            <person name="Wei J."/>
            <person name="Xu J."/>
            <person name="St-Pierre B."/>
            <person name="Chen S."/>
            <person name="Sun C."/>
        </authorList>
    </citation>
    <scope>NUCLEOTIDE SEQUENCE [LARGE SCALE GENOMIC DNA]</scope>
</reference>
<accession>A0ACC0AV61</accession>
<evidence type="ECO:0000313" key="2">
    <source>
        <dbReference type="Proteomes" id="UP001060085"/>
    </source>
</evidence>
<organism evidence="1 2">
    <name type="scientific">Catharanthus roseus</name>
    <name type="common">Madagascar periwinkle</name>
    <name type="synonym">Vinca rosea</name>
    <dbReference type="NCBI Taxonomy" id="4058"/>
    <lineage>
        <taxon>Eukaryota</taxon>
        <taxon>Viridiplantae</taxon>
        <taxon>Streptophyta</taxon>
        <taxon>Embryophyta</taxon>
        <taxon>Tracheophyta</taxon>
        <taxon>Spermatophyta</taxon>
        <taxon>Magnoliopsida</taxon>
        <taxon>eudicotyledons</taxon>
        <taxon>Gunneridae</taxon>
        <taxon>Pentapetalae</taxon>
        <taxon>asterids</taxon>
        <taxon>lamiids</taxon>
        <taxon>Gentianales</taxon>
        <taxon>Apocynaceae</taxon>
        <taxon>Rauvolfioideae</taxon>
        <taxon>Vinceae</taxon>
        <taxon>Catharanthinae</taxon>
        <taxon>Catharanthus</taxon>
    </lineage>
</organism>
<dbReference type="EMBL" id="CM044705">
    <property type="protein sequence ID" value="KAI5664429.1"/>
    <property type="molecule type" value="Genomic_DNA"/>
</dbReference>
<name>A0ACC0AV61_CATRO</name>
<keyword evidence="2" id="KW-1185">Reference proteome</keyword>
<protein>
    <submittedName>
        <fullName evidence="1">Uncharacterized protein</fullName>
    </submittedName>
</protein>